<comment type="similarity">
    <text evidence="1 5">Belongs to the TUBGCP family.</text>
</comment>
<dbReference type="GO" id="GO:0005874">
    <property type="term" value="C:microtubule"/>
    <property type="evidence" value="ECO:0007669"/>
    <property type="project" value="UniProtKB-KW"/>
</dbReference>
<dbReference type="GO" id="GO:0005816">
    <property type="term" value="C:spindle pole body"/>
    <property type="evidence" value="ECO:0007669"/>
    <property type="project" value="UniProtKB-ARBA"/>
</dbReference>
<comment type="subcellular location">
    <subcellularLocation>
        <location evidence="5">Cytoplasm</location>
        <location evidence="5">Cytoskeleton</location>
        <location evidence="5">Microtubule organizing center</location>
    </subcellularLocation>
</comment>
<dbReference type="VEuPathDB" id="FungiDB:HMPREF1541_08958"/>
<dbReference type="GO" id="GO:0051011">
    <property type="term" value="F:microtubule minus-end binding"/>
    <property type="evidence" value="ECO:0007669"/>
    <property type="project" value="TreeGrafter"/>
</dbReference>
<evidence type="ECO:0000313" key="8">
    <source>
        <dbReference type="EMBL" id="ETN36680.1"/>
    </source>
</evidence>
<evidence type="ECO:0000256" key="2">
    <source>
        <dbReference type="ARBA" id="ARBA00022490"/>
    </source>
</evidence>
<keyword evidence="9" id="KW-1185">Reference proteome</keyword>
<dbReference type="PANTHER" id="PTHR19302">
    <property type="entry name" value="GAMMA TUBULIN COMPLEX PROTEIN"/>
    <property type="match status" value="1"/>
</dbReference>
<dbReference type="eggNOG" id="KOG2000">
    <property type="taxonomic scope" value="Eukaryota"/>
</dbReference>
<feature type="domain" description="Gamma tubulin complex component C-terminal" evidence="7">
    <location>
        <begin position="538"/>
        <end position="860"/>
    </location>
</feature>
<dbReference type="InParanoid" id="W2RK08"/>
<dbReference type="GO" id="GO:0007020">
    <property type="term" value="P:microtubule nucleation"/>
    <property type="evidence" value="ECO:0007669"/>
    <property type="project" value="InterPro"/>
</dbReference>
<reference evidence="8 9" key="1">
    <citation type="submission" date="2013-03" db="EMBL/GenBank/DDBJ databases">
        <title>The Genome Sequence of Phialophora europaea CBS 101466.</title>
        <authorList>
            <consortium name="The Broad Institute Genomics Platform"/>
            <person name="Cuomo C."/>
            <person name="de Hoog S."/>
            <person name="Gorbushina A."/>
            <person name="Walker B."/>
            <person name="Young S.K."/>
            <person name="Zeng Q."/>
            <person name="Gargeya S."/>
            <person name="Fitzgerald M."/>
            <person name="Haas B."/>
            <person name="Abouelleil A."/>
            <person name="Allen A.W."/>
            <person name="Alvarado L."/>
            <person name="Arachchi H.M."/>
            <person name="Berlin A.M."/>
            <person name="Chapman S.B."/>
            <person name="Gainer-Dewar J."/>
            <person name="Goldberg J."/>
            <person name="Griggs A."/>
            <person name="Gujja S."/>
            <person name="Hansen M."/>
            <person name="Howarth C."/>
            <person name="Imamovic A."/>
            <person name="Ireland A."/>
            <person name="Larimer J."/>
            <person name="McCowan C."/>
            <person name="Murphy C."/>
            <person name="Pearson M."/>
            <person name="Poon T.W."/>
            <person name="Priest M."/>
            <person name="Roberts A."/>
            <person name="Saif S."/>
            <person name="Shea T."/>
            <person name="Sisk P."/>
            <person name="Sykes S."/>
            <person name="Wortman J."/>
            <person name="Nusbaum C."/>
            <person name="Birren B."/>
        </authorList>
    </citation>
    <scope>NUCLEOTIDE SEQUENCE [LARGE SCALE GENOMIC DNA]</scope>
    <source>
        <strain evidence="8 9">CBS 101466</strain>
    </source>
</reference>
<evidence type="ECO:0000259" key="7">
    <source>
        <dbReference type="Pfam" id="PF04130"/>
    </source>
</evidence>
<dbReference type="EMBL" id="KB822725">
    <property type="protein sequence ID" value="ETN36680.1"/>
    <property type="molecule type" value="Genomic_DNA"/>
</dbReference>
<evidence type="ECO:0000256" key="3">
    <source>
        <dbReference type="ARBA" id="ARBA00022701"/>
    </source>
</evidence>
<dbReference type="InterPro" id="IPR042241">
    <property type="entry name" value="GCP_C_sf"/>
</dbReference>
<feature type="region of interest" description="Disordered" evidence="6">
    <location>
        <begin position="67"/>
        <end position="96"/>
    </location>
</feature>
<accession>W2RK08</accession>
<sequence>MPPAIEYDPFDITDLLTVQPLPDERSSTWSGFQLRTGLESTHFYLPQTEHKELPLLQLGTLHVPEDAVSPESLDQSSLSAYDTAEDNNSDHEGVDVSITTDQDDVWILPDVRDSVRTNKLTSWDHFLNEHHKEPSSSYLAEAGARAFDAVLAIENPEDPPKVAPGDAYLEALIELAVGRSSQYMRWDDQYQEFVPTASRLTMSGYSPELVEEYRDSIAAMGRSMRILSRATSKHCATPSYLAFRAILETILAVIQQYMERQRATITSLLQLQDAVVEPKQLLRGVEQLDRLVSQDNGAFATLAALLEAVETMSIRTSRCRYVWNTILAAVAGPMLSQLASDLGLQLPKLGDAITGDKMGEPVWQAICSPDLAALITETRTSLRLLRENSVLTMEELRAGKQPPPMLTLHFDWQALESAHALAEQYETTARNSSFSRTTDDDSAALPDVTTNTLTSIPDPMAFQDFDFDRISPVLLQADELIDERILACFSPEVQQQADYPIPFDQVWALSLRPIVAAQHRLLSFSALQILFQQCQVRTHFDLLRQFQLFGNGLFTARVSVALFDSQQSSGEGRRRDGNVTGLRLQNRDAWPPASSELRLVLMGILSEHMPKHVGPELEDAISFSLRDLPEAELEACRDVDSIYALDFLRMQYRPPNTLLQTIISQDGLEKYDRIFRHTLRILRLKSVAQMLLREVSCRNASKVTPQEHRFRIETQHFISTLADYSHNIAIGSLWGSFDRALAELERKISHDDYEGALKLGRSLEHIKQLHEQTLDTILRALLLKEKQSKARRYIEQLFDTILRFAASLRRKDAGADDRHDTAETTRRHYEDFETYRSGLREALRGEEGVLEHLLLRLDWRG</sequence>
<protein>
    <recommendedName>
        <fullName evidence="5">Spindle pole body component</fullName>
    </recommendedName>
</protein>
<dbReference type="GO" id="GO:0000930">
    <property type="term" value="C:gamma-tubulin complex"/>
    <property type="evidence" value="ECO:0007669"/>
    <property type="project" value="TreeGrafter"/>
</dbReference>
<dbReference type="GO" id="GO:0043015">
    <property type="term" value="F:gamma-tubulin binding"/>
    <property type="evidence" value="ECO:0007669"/>
    <property type="project" value="InterPro"/>
</dbReference>
<dbReference type="InterPro" id="IPR007259">
    <property type="entry name" value="GCP"/>
</dbReference>
<dbReference type="AlphaFoldDB" id="W2RK08"/>
<name>W2RK08_CYPE1</name>
<dbReference type="GO" id="GO:0051225">
    <property type="term" value="P:spindle assembly"/>
    <property type="evidence" value="ECO:0007669"/>
    <property type="project" value="TreeGrafter"/>
</dbReference>
<evidence type="ECO:0000256" key="5">
    <source>
        <dbReference type="RuleBase" id="RU363050"/>
    </source>
</evidence>
<dbReference type="Gene3D" id="1.20.120.1900">
    <property type="entry name" value="Gamma-tubulin complex, C-terminal domain"/>
    <property type="match status" value="1"/>
</dbReference>
<dbReference type="GO" id="GO:0000922">
    <property type="term" value="C:spindle pole"/>
    <property type="evidence" value="ECO:0007669"/>
    <property type="project" value="InterPro"/>
</dbReference>
<dbReference type="GeneID" id="19976297"/>
<dbReference type="Proteomes" id="UP000030752">
    <property type="component" value="Unassembled WGS sequence"/>
</dbReference>
<evidence type="ECO:0000256" key="4">
    <source>
        <dbReference type="ARBA" id="ARBA00023212"/>
    </source>
</evidence>
<evidence type="ECO:0000256" key="1">
    <source>
        <dbReference type="ARBA" id="ARBA00010337"/>
    </source>
</evidence>
<dbReference type="InterPro" id="IPR040457">
    <property type="entry name" value="GCP_C"/>
</dbReference>
<gene>
    <name evidence="8" type="ORF">HMPREF1541_08958</name>
</gene>
<dbReference type="STRING" id="1220924.W2RK08"/>
<keyword evidence="3 5" id="KW-0493">Microtubule</keyword>
<evidence type="ECO:0000313" key="9">
    <source>
        <dbReference type="Proteomes" id="UP000030752"/>
    </source>
</evidence>
<evidence type="ECO:0000256" key="6">
    <source>
        <dbReference type="SAM" id="MobiDB-lite"/>
    </source>
</evidence>
<dbReference type="GO" id="GO:0031122">
    <property type="term" value="P:cytoplasmic microtubule organization"/>
    <property type="evidence" value="ECO:0007669"/>
    <property type="project" value="TreeGrafter"/>
</dbReference>
<dbReference type="GO" id="GO:0000278">
    <property type="term" value="P:mitotic cell cycle"/>
    <property type="evidence" value="ECO:0007669"/>
    <property type="project" value="TreeGrafter"/>
</dbReference>
<organism evidence="8 9">
    <name type="scientific">Cyphellophora europaea (strain CBS 101466)</name>
    <name type="common">Phialophora europaea</name>
    <dbReference type="NCBI Taxonomy" id="1220924"/>
    <lineage>
        <taxon>Eukaryota</taxon>
        <taxon>Fungi</taxon>
        <taxon>Dikarya</taxon>
        <taxon>Ascomycota</taxon>
        <taxon>Pezizomycotina</taxon>
        <taxon>Eurotiomycetes</taxon>
        <taxon>Chaetothyriomycetidae</taxon>
        <taxon>Chaetothyriales</taxon>
        <taxon>Cyphellophoraceae</taxon>
        <taxon>Cyphellophora</taxon>
    </lineage>
</organism>
<dbReference type="GO" id="GO:0051321">
    <property type="term" value="P:meiotic cell cycle"/>
    <property type="evidence" value="ECO:0007669"/>
    <property type="project" value="TreeGrafter"/>
</dbReference>
<dbReference type="OrthoDB" id="775571at2759"/>
<dbReference type="PANTHER" id="PTHR19302:SF70">
    <property type="entry name" value="GAMMA-TUBULIN COMPLEX COMPONENT 6"/>
    <property type="match status" value="1"/>
</dbReference>
<dbReference type="Pfam" id="PF04130">
    <property type="entry name" value="GCP_C_terminal"/>
    <property type="match status" value="1"/>
</dbReference>
<proteinExistence type="inferred from homology"/>
<keyword evidence="4 5" id="KW-0206">Cytoskeleton</keyword>
<dbReference type="RefSeq" id="XP_008721498.1">
    <property type="nucleotide sequence ID" value="XM_008723276.1"/>
</dbReference>
<dbReference type="HOGENOM" id="CLU_006331_0_0_1"/>
<keyword evidence="2 5" id="KW-0963">Cytoplasm</keyword>